<evidence type="ECO:0000259" key="15">
    <source>
        <dbReference type="SMART" id="SM00478"/>
    </source>
</evidence>
<dbReference type="EC" id="4.2.99.18" evidence="14"/>
<keyword evidence="6 14" id="KW-0378">Hydrolase</keyword>
<evidence type="ECO:0000256" key="12">
    <source>
        <dbReference type="ARBA" id="ARBA00023295"/>
    </source>
</evidence>
<organism evidence="16 17">
    <name type="scientific">Cryptosporidium xiaoi</name>
    <dbReference type="NCBI Taxonomy" id="659607"/>
    <lineage>
        <taxon>Eukaryota</taxon>
        <taxon>Sar</taxon>
        <taxon>Alveolata</taxon>
        <taxon>Apicomplexa</taxon>
        <taxon>Conoidasida</taxon>
        <taxon>Coccidia</taxon>
        <taxon>Eucoccidiorida</taxon>
        <taxon>Eimeriorina</taxon>
        <taxon>Cryptosporidiidae</taxon>
        <taxon>Cryptosporidium</taxon>
    </lineage>
</organism>
<dbReference type="GO" id="GO:0005739">
    <property type="term" value="C:mitochondrion"/>
    <property type="evidence" value="ECO:0007669"/>
    <property type="project" value="UniProtKB-SubCell"/>
</dbReference>
<comment type="caution">
    <text evidence="16">The sequence shown here is derived from an EMBL/GenBank/DDBJ whole genome shotgun (WGS) entry which is preliminary data.</text>
</comment>
<evidence type="ECO:0000313" key="17">
    <source>
        <dbReference type="Proteomes" id="UP001311799"/>
    </source>
</evidence>
<keyword evidence="7" id="KW-0809">Transit peptide</keyword>
<comment type="subcellular location">
    <subcellularLocation>
        <location evidence="14">Nucleus</location>
    </subcellularLocation>
    <subcellularLocation>
        <location evidence="14">Mitochondrion</location>
    </subcellularLocation>
</comment>
<evidence type="ECO:0000256" key="2">
    <source>
        <dbReference type="ARBA" id="ARBA00008343"/>
    </source>
</evidence>
<accession>A0AAV9XV91</accession>
<keyword evidence="16" id="KW-0255">Endonuclease</keyword>
<dbReference type="AlphaFoldDB" id="A0AAV9XV91"/>
<dbReference type="GO" id="GO:0046872">
    <property type="term" value="F:metal ion binding"/>
    <property type="evidence" value="ECO:0007669"/>
    <property type="project" value="UniProtKB-KW"/>
</dbReference>
<keyword evidence="12 14" id="KW-0326">Glycosidase</keyword>
<dbReference type="HAMAP" id="MF_03183">
    <property type="entry name" value="Endonuclease_III_Nth"/>
    <property type="match status" value="1"/>
</dbReference>
<comment type="similarity">
    <text evidence="2 14">Belongs to the Nth/MutY family.</text>
</comment>
<dbReference type="GO" id="GO:0006285">
    <property type="term" value="P:base-excision repair, AP site formation"/>
    <property type="evidence" value="ECO:0007669"/>
    <property type="project" value="UniProtKB-UniRule"/>
</dbReference>
<dbReference type="EMBL" id="JAWDEY010000034">
    <property type="protein sequence ID" value="KAK6588189.1"/>
    <property type="molecule type" value="Genomic_DNA"/>
</dbReference>
<evidence type="ECO:0000256" key="8">
    <source>
        <dbReference type="ARBA" id="ARBA00023004"/>
    </source>
</evidence>
<dbReference type="InterPro" id="IPR011257">
    <property type="entry name" value="DNA_glycosylase"/>
</dbReference>
<evidence type="ECO:0000256" key="11">
    <source>
        <dbReference type="ARBA" id="ARBA00023239"/>
    </source>
</evidence>
<evidence type="ECO:0000256" key="1">
    <source>
        <dbReference type="ARBA" id="ARBA00001966"/>
    </source>
</evidence>
<comment type="catalytic activity">
    <reaction evidence="13 14">
        <text>2'-deoxyribonucleotide-(2'-deoxyribose 5'-phosphate)-2'-deoxyribonucleotide-DNA = a 3'-end 2'-deoxyribonucleotide-(2,3-dehydro-2,3-deoxyribose 5'-phosphate)-DNA + a 5'-end 5'-phospho-2'-deoxyribonucleoside-DNA + H(+)</text>
        <dbReference type="Rhea" id="RHEA:66592"/>
        <dbReference type="Rhea" id="RHEA-COMP:13180"/>
        <dbReference type="Rhea" id="RHEA-COMP:16897"/>
        <dbReference type="Rhea" id="RHEA-COMP:17067"/>
        <dbReference type="ChEBI" id="CHEBI:15378"/>
        <dbReference type="ChEBI" id="CHEBI:136412"/>
        <dbReference type="ChEBI" id="CHEBI:157695"/>
        <dbReference type="ChEBI" id="CHEBI:167181"/>
        <dbReference type="EC" id="4.2.99.18"/>
    </reaction>
</comment>
<keyword evidence="10 14" id="KW-0234">DNA repair</keyword>
<dbReference type="Gene3D" id="1.10.340.30">
    <property type="entry name" value="Hypothetical protein, domain 2"/>
    <property type="match status" value="1"/>
</dbReference>
<evidence type="ECO:0000256" key="4">
    <source>
        <dbReference type="ARBA" id="ARBA00022723"/>
    </source>
</evidence>
<evidence type="ECO:0000313" key="16">
    <source>
        <dbReference type="EMBL" id="KAK6588189.1"/>
    </source>
</evidence>
<evidence type="ECO:0000256" key="6">
    <source>
        <dbReference type="ARBA" id="ARBA00022801"/>
    </source>
</evidence>
<keyword evidence="9" id="KW-0411">Iron-sulfur</keyword>
<keyword evidence="16" id="KW-0540">Nuclease</keyword>
<dbReference type="Gene3D" id="1.10.1670.10">
    <property type="entry name" value="Helix-hairpin-Helix base-excision DNA repair enzymes (C-terminal)"/>
    <property type="match status" value="1"/>
</dbReference>
<evidence type="ECO:0000256" key="10">
    <source>
        <dbReference type="ARBA" id="ARBA00023204"/>
    </source>
</evidence>
<dbReference type="EC" id="3.2.2.-" evidence="14"/>
<evidence type="ECO:0000256" key="9">
    <source>
        <dbReference type="ARBA" id="ARBA00023014"/>
    </source>
</evidence>
<comment type="cofactor">
    <cofactor evidence="1">
        <name>[4Fe-4S] cluster</name>
        <dbReference type="ChEBI" id="CHEBI:49883"/>
    </cofactor>
</comment>
<dbReference type="Proteomes" id="UP001311799">
    <property type="component" value="Unassembled WGS sequence"/>
</dbReference>
<keyword evidence="8" id="KW-0408">Iron</keyword>
<dbReference type="PROSITE" id="PS01155">
    <property type="entry name" value="ENDONUCLEASE_III_2"/>
    <property type="match status" value="1"/>
</dbReference>
<dbReference type="SMART" id="SM00478">
    <property type="entry name" value="ENDO3c"/>
    <property type="match status" value="1"/>
</dbReference>
<dbReference type="GO" id="GO:0140078">
    <property type="term" value="F:class I DNA-(apurinic or apyrimidinic site) endonuclease activity"/>
    <property type="evidence" value="ECO:0007669"/>
    <property type="project" value="UniProtKB-EC"/>
</dbReference>
<keyword evidence="5 14" id="KW-0227">DNA damage</keyword>
<dbReference type="InterPro" id="IPR000445">
    <property type="entry name" value="HhH_motif"/>
</dbReference>
<keyword evidence="14" id="KW-0539">Nucleus</keyword>
<dbReference type="InterPro" id="IPR023170">
    <property type="entry name" value="HhH_base_excis_C"/>
</dbReference>
<dbReference type="InterPro" id="IPR003651">
    <property type="entry name" value="Endonuclease3_FeS-loop_motif"/>
</dbReference>
<dbReference type="GO" id="GO:0003677">
    <property type="term" value="F:DNA binding"/>
    <property type="evidence" value="ECO:0007669"/>
    <property type="project" value="UniProtKB-UniRule"/>
</dbReference>
<keyword evidence="11 14" id="KW-0456">Lyase</keyword>
<feature type="domain" description="HhH-GPD" evidence="15">
    <location>
        <begin position="69"/>
        <end position="217"/>
    </location>
</feature>
<dbReference type="GO" id="GO:0005634">
    <property type="term" value="C:nucleus"/>
    <property type="evidence" value="ECO:0007669"/>
    <property type="project" value="UniProtKB-SubCell"/>
</dbReference>
<dbReference type="GO" id="GO:0051539">
    <property type="term" value="F:4 iron, 4 sulfur cluster binding"/>
    <property type="evidence" value="ECO:0007669"/>
    <property type="project" value="UniProtKB-KW"/>
</dbReference>
<reference evidence="16 17" key="1">
    <citation type="submission" date="2023-10" db="EMBL/GenBank/DDBJ databases">
        <title>Comparative genomics analysis reveals potential genetic determinants of host preference in Cryptosporidium xiaoi.</title>
        <authorList>
            <person name="Xiao L."/>
            <person name="Li J."/>
        </authorList>
    </citation>
    <scope>NUCLEOTIDE SEQUENCE [LARGE SCALE GENOMIC DNA]</scope>
    <source>
        <strain evidence="16 17">52996</strain>
    </source>
</reference>
<dbReference type="Pfam" id="PF00730">
    <property type="entry name" value="HhH-GPD"/>
    <property type="match status" value="1"/>
</dbReference>
<dbReference type="InterPro" id="IPR030841">
    <property type="entry name" value="NTH1"/>
</dbReference>
<dbReference type="PANTHER" id="PTHR43286:SF1">
    <property type="entry name" value="ENDONUCLEASE III-LIKE PROTEIN 1"/>
    <property type="match status" value="1"/>
</dbReference>
<dbReference type="SUPFAM" id="SSF48150">
    <property type="entry name" value="DNA-glycosylase"/>
    <property type="match status" value="1"/>
</dbReference>
<keyword evidence="3" id="KW-0004">4Fe-4S</keyword>
<evidence type="ECO:0000256" key="7">
    <source>
        <dbReference type="ARBA" id="ARBA00022946"/>
    </source>
</evidence>
<comment type="caution">
    <text evidence="14">Lacks conserved residue(s) required for the propagation of feature annotation.</text>
</comment>
<gene>
    <name evidence="14" type="primary">NTH1</name>
    <name evidence="16" type="ORF">RS030_6919</name>
</gene>
<dbReference type="Pfam" id="PF00633">
    <property type="entry name" value="HHH"/>
    <property type="match status" value="1"/>
</dbReference>
<dbReference type="PANTHER" id="PTHR43286">
    <property type="entry name" value="ENDONUCLEASE III-LIKE PROTEIN 1"/>
    <property type="match status" value="1"/>
</dbReference>
<comment type="function">
    <text evidence="14">Bifunctional DNA N-glycosylase with associated apurinic/apyrimidinic (AP) lyase function that catalyzes the first step in base excision repair (BER), the primary repair pathway for the repair of oxidative DNA damage. The DNA N-glycosylase activity releases the damaged DNA base from DNA by cleaving the N-glycosidic bond, leaving an AP site. The AP lyase activity cleaves the phosphodiester bond 3' to the AP site by a beta-elimination. Primarily recognizes and repairs oxidative base damage of pyrimidines.</text>
</comment>
<dbReference type="SMART" id="SM00525">
    <property type="entry name" value="FES"/>
    <property type="match status" value="1"/>
</dbReference>
<evidence type="ECO:0000256" key="14">
    <source>
        <dbReference type="HAMAP-Rule" id="MF_03183"/>
    </source>
</evidence>
<dbReference type="InterPro" id="IPR004036">
    <property type="entry name" value="Endonuclease-III-like_CS2"/>
</dbReference>
<keyword evidence="4" id="KW-0479">Metal-binding</keyword>
<keyword evidence="14" id="KW-0496">Mitochondrion</keyword>
<proteinExistence type="inferred from homology"/>
<evidence type="ECO:0000256" key="3">
    <source>
        <dbReference type="ARBA" id="ARBA00022485"/>
    </source>
</evidence>
<dbReference type="GO" id="GO:0000703">
    <property type="term" value="F:oxidized pyrimidine nucleobase lesion DNA N-glycosylase activity"/>
    <property type="evidence" value="ECO:0007669"/>
    <property type="project" value="UniProtKB-UniRule"/>
</dbReference>
<sequence length="258" mass="29540">MNLASKDKKKRSNNSNDDSLENFDLIWGEVISMREKGNAPVDEFGCESFANRKLPEDEWRFHVLVAAFLSSQTKDQVTFSCMNRLIEYGLTPKSINEISIESLRELLYGVGFYNTKAKNLKEISKILVENYSGRVPDKYEQLVKLPGIGPKMANLILQTGFGIVVGISVDTHMHRIFNRIGWVKTTTPLETGKEMEKRLQRKYWNEINRVFVGFGQTICKPIGPKCSECSITNYCNFGGKRRKKNKIKVYYEDEGKEG</sequence>
<name>A0AAV9XV91_9CRYT</name>
<keyword evidence="17" id="KW-1185">Reference proteome</keyword>
<evidence type="ECO:0000256" key="5">
    <source>
        <dbReference type="ARBA" id="ARBA00022763"/>
    </source>
</evidence>
<dbReference type="CDD" id="cd00056">
    <property type="entry name" value="ENDO3c"/>
    <property type="match status" value="1"/>
</dbReference>
<dbReference type="InterPro" id="IPR003265">
    <property type="entry name" value="HhH-GPD_domain"/>
</dbReference>
<evidence type="ECO:0000256" key="13">
    <source>
        <dbReference type="ARBA" id="ARBA00044632"/>
    </source>
</evidence>
<protein>
    <recommendedName>
        <fullName evidence="14">Endonuclease III homolog</fullName>
        <ecNumber evidence="14">3.2.2.-</ecNumber>
        <ecNumber evidence="14">4.2.99.18</ecNumber>
    </recommendedName>
    <alternativeName>
        <fullName evidence="14">Bifunctional DNA N-glycosylase/DNA-(apurinic or apyrimidinic site) lyase</fullName>
        <shortName evidence="14">DNA glycosylase/AP lyase</shortName>
    </alternativeName>
</protein>
<dbReference type="FunFam" id="1.10.340.30:FF:000005">
    <property type="entry name" value="Endonuclease III-like protein 1"/>
    <property type="match status" value="1"/>
</dbReference>
<dbReference type="GO" id="GO:0006289">
    <property type="term" value="P:nucleotide-excision repair"/>
    <property type="evidence" value="ECO:0007669"/>
    <property type="project" value="TreeGrafter"/>
</dbReference>